<dbReference type="CDD" id="cd03257">
    <property type="entry name" value="ABC_NikE_OppD_transporters"/>
    <property type="match status" value="2"/>
</dbReference>
<dbReference type="EMBL" id="PDEA01000001">
    <property type="protein sequence ID" value="PEH87301.1"/>
    <property type="molecule type" value="Genomic_DNA"/>
</dbReference>
<keyword evidence="3" id="KW-1003">Cell membrane</keyword>
<keyword evidence="5 7" id="KW-0067">ATP-binding</keyword>
<dbReference type="InterPro" id="IPR003593">
    <property type="entry name" value="AAA+_ATPase"/>
</dbReference>
<dbReference type="InterPro" id="IPR003439">
    <property type="entry name" value="ABC_transporter-like_ATP-bd"/>
</dbReference>
<reference evidence="8" key="1">
    <citation type="submission" date="2017-09" db="EMBL/GenBank/DDBJ databases">
        <title>FDA dAtabase for Regulatory Grade micrObial Sequences (FDA-ARGOS): Supporting development and validation of Infectious Disease Dx tests.</title>
        <authorList>
            <person name="Minogue T."/>
            <person name="Wolcott M."/>
            <person name="Wasieloski L."/>
            <person name="Aguilar W."/>
            <person name="Moore D."/>
            <person name="Tallon L."/>
            <person name="Sadzewicz L."/>
            <person name="Ott S."/>
            <person name="Zhao X."/>
            <person name="Nagaraj S."/>
            <person name="Vavikolanu K."/>
            <person name="Aluvathingal J."/>
            <person name="Nadendla S."/>
            <person name="Sichtig H."/>
        </authorList>
    </citation>
    <scope>NUCLEOTIDE SEQUENCE [LARGE SCALE GENOMIC DNA]</scope>
    <source>
        <strain evidence="8">FDAARGOS_394</strain>
    </source>
</reference>
<dbReference type="InterPro" id="IPR013563">
    <property type="entry name" value="Oligopep_ABC_C"/>
</dbReference>
<dbReference type="GO" id="GO:0005524">
    <property type="term" value="F:ATP binding"/>
    <property type="evidence" value="ECO:0007669"/>
    <property type="project" value="UniProtKB-KW"/>
</dbReference>
<comment type="similarity">
    <text evidence="1">Belongs to the ABC transporter superfamily.</text>
</comment>
<keyword evidence="3" id="KW-0472">Membrane</keyword>
<dbReference type="FunFam" id="3.40.50.300:FF:000016">
    <property type="entry name" value="Oligopeptide ABC transporter ATP-binding component"/>
    <property type="match status" value="2"/>
</dbReference>
<feature type="domain" description="ABC transporter" evidence="6">
    <location>
        <begin position="17"/>
        <end position="267"/>
    </location>
</feature>
<dbReference type="NCBIfam" id="NF007739">
    <property type="entry name" value="PRK10419.1"/>
    <property type="match status" value="2"/>
</dbReference>
<dbReference type="AlphaFoldDB" id="A0A2A7UQ39"/>
<evidence type="ECO:0000256" key="4">
    <source>
        <dbReference type="ARBA" id="ARBA00022741"/>
    </source>
</evidence>
<evidence type="ECO:0000256" key="2">
    <source>
        <dbReference type="ARBA" id="ARBA00022448"/>
    </source>
</evidence>
<dbReference type="InterPro" id="IPR050319">
    <property type="entry name" value="ABC_transp_ATP-bind"/>
</dbReference>
<dbReference type="SUPFAM" id="SSF52540">
    <property type="entry name" value="P-loop containing nucleoside triphosphate hydrolases"/>
    <property type="match status" value="2"/>
</dbReference>
<evidence type="ECO:0000259" key="6">
    <source>
        <dbReference type="PROSITE" id="PS50893"/>
    </source>
</evidence>
<dbReference type="SMART" id="SM00382">
    <property type="entry name" value="AAA"/>
    <property type="match status" value="2"/>
</dbReference>
<dbReference type="OrthoDB" id="9802772at2"/>
<dbReference type="InterPro" id="IPR017871">
    <property type="entry name" value="ABC_transporter-like_CS"/>
</dbReference>
<dbReference type="PROSITE" id="PS00211">
    <property type="entry name" value="ABC_TRANSPORTER_1"/>
    <property type="match status" value="2"/>
</dbReference>
<accession>A0A2A7UQ39</accession>
<dbReference type="Pfam" id="PF00005">
    <property type="entry name" value="ABC_tran"/>
    <property type="match status" value="2"/>
</dbReference>
<keyword evidence="4" id="KW-0547">Nucleotide-binding</keyword>
<feature type="domain" description="ABC transporter" evidence="6">
    <location>
        <begin position="312"/>
        <end position="567"/>
    </location>
</feature>
<protein>
    <submittedName>
        <fullName evidence="7">ABC transporter ATP-binding protein</fullName>
    </submittedName>
</protein>
<evidence type="ECO:0000313" key="7">
    <source>
        <dbReference type="EMBL" id="PEH87301.1"/>
    </source>
</evidence>
<comment type="caution">
    <text evidence="7">The sequence shown here is derived from an EMBL/GenBank/DDBJ whole genome shotgun (WGS) entry which is preliminary data.</text>
</comment>
<dbReference type="PANTHER" id="PTHR43776">
    <property type="entry name" value="TRANSPORT ATP-BINDING PROTEIN"/>
    <property type="match status" value="1"/>
</dbReference>
<keyword evidence="8" id="KW-1185">Reference proteome</keyword>
<dbReference type="GeneID" id="80803222"/>
<dbReference type="PANTHER" id="PTHR43776:SF7">
    <property type="entry name" value="D,D-DIPEPTIDE TRANSPORT ATP-BINDING PROTEIN DDPF-RELATED"/>
    <property type="match status" value="1"/>
</dbReference>
<dbReference type="Proteomes" id="UP000220246">
    <property type="component" value="Unassembled WGS sequence"/>
</dbReference>
<name>A0A2A7UQ39_COMTR</name>
<dbReference type="Pfam" id="PF08352">
    <property type="entry name" value="oligo_HPY"/>
    <property type="match status" value="2"/>
</dbReference>
<proteinExistence type="inferred from homology"/>
<dbReference type="InterPro" id="IPR027417">
    <property type="entry name" value="P-loop_NTPase"/>
</dbReference>
<dbReference type="Gene3D" id="3.40.50.300">
    <property type="entry name" value="P-loop containing nucleotide triphosphate hydrolases"/>
    <property type="match status" value="2"/>
</dbReference>
<dbReference type="RefSeq" id="WP_066541537.1">
    <property type="nucleotide sequence ID" value="NZ_PDEA01000001.1"/>
</dbReference>
<evidence type="ECO:0000313" key="8">
    <source>
        <dbReference type="Proteomes" id="UP000220246"/>
    </source>
</evidence>
<dbReference type="NCBIfam" id="NF008453">
    <property type="entry name" value="PRK11308.1"/>
    <property type="match status" value="2"/>
</dbReference>
<dbReference type="GO" id="GO:0055085">
    <property type="term" value="P:transmembrane transport"/>
    <property type="evidence" value="ECO:0007669"/>
    <property type="project" value="UniProtKB-ARBA"/>
</dbReference>
<sequence>MTTDTIPTVADGDVPVLRVRHLSVTFDTYKGPVHVLHDVSFDIARGEILGVVGESGAGKSMTGSAVTGLIEPPGRISGGTVELFGQRIDQLTGEDLRRIRGKRIGTIFQDPLTSLNPVYTVGRHLVETIRTHLPVSEKEAEARALALLEEVEIPHAKERLAQYPHQFSGGMRQRVAIALALCAEPELIIADEPTTALDVSVQAQIIALLRKVCKERGAAAMLITHDMGVIAETADRVMVMYQGRVLETGPVRQVLDAPHEPYTQVLMAAIPSVHQRVVRLPVPEVGGGPVPAAVPWTPKASAADTVGAKPLLEVQNLGKDYDLSSGWLARLLAREEKKILKAVDGVSFSIRKGTTFGLVGESGSGKSTVARMVAGLTPPTRGTILFDGVDKWSPAAQTVAMRRRFQMIFQDPYASLNPRWTVEELIAEPLQVLGITRNKDETAARVQEALRRVRMKPDDAKKYPHQFSGGQRQRIAVARALASQPEFIICDEPTSALDVSVQAQVLNLMRDLQDEFGLTYLLISHNLAVIRHMCDDIGVMQRGKLVEAGEAAAVLDAPQHAYTRELMAAIPDIAHVHA</sequence>
<dbReference type="PROSITE" id="PS50893">
    <property type="entry name" value="ABC_TRANSPORTER_2"/>
    <property type="match status" value="2"/>
</dbReference>
<keyword evidence="2" id="KW-0813">Transport</keyword>
<evidence type="ECO:0000256" key="1">
    <source>
        <dbReference type="ARBA" id="ARBA00005417"/>
    </source>
</evidence>
<organism evidence="7 8">
    <name type="scientific">Comamonas terrigena</name>
    <dbReference type="NCBI Taxonomy" id="32013"/>
    <lineage>
        <taxon>Bacteria</taxon>
        <taxon>Pseudomonadati</taxon>
        <taxon>Pseudomonadota</taxon>
        <taxon>Betaproteobacteria</taxon>
        <taxon>Burkholderiales</taxon>
        <taxon>Comamonadaceae</taxon>
        <taxon>Comamonas</taxon>
    </lineage>
</organism>
<evidence type="ECO:0000256" key="5">
    <source>
        <dbReference type="ARBA" id="ARBA00022840"/>
    </source>
</evidence>
<dbReference type="GO" id="GO:0015833">
    <property type="term" value="P:peptide transport"/>
    <property type="evidence" value="ECO:0007669"/>
    <property type="project" value="InterPro"/>
</dbReference>
<gene>
    <name evidence="7" type="ORF">CRM82_00535</name>
</gene>
<dbReference type="GO" id="GO:0016887">
    <property type="term" value="F:ATP hydrolysis activity"/>
    <property type="evidence" value="ECO:0007669"/>
    <property type="project" value="InterPro"/>
</dbReference>
<evidence type="ECO:0000256" key="3">
    <source>
        <dbReference type="ARBA" id="ARBA00022475"/>
    </source>
</evidence>
<dbReference type="STRING" id="1219032.GCA_001515545_03660"/>